<keyword evidence="2" id="KW-1185">Reference proteome</keyword>
<evidence type="ECO:0000313" key="2">
    <source>
        <dbReference type="Proteomes" id="UP000019384"/>
    </source>
</evidence>
<dbReference type="HOGENOM" id="CLU_082454_0_0_1"/>
<dbReference type="STRING" id="1382522.W6MSM9"/>
<gene>
    <name evidence="1" type="ORF">KUCA_T00005809001</name>
</gene>
<dbReference type="Gene3D" id="3.40.50.12120">
    <property type="entry name" value="POC1 chaperone"/>
    <property type="match status" value="1"/>
</dbReference>
<organism evidence="1 2">
    <name type="scientific">Kuraishia capsulata CBS 1993</name>
    <dbReference type="NCBI Taxonomy" id="1382522"/>
    <lineage>
        <taxon>Eukaryota</taxon>
        <taxon>Fungi</taxon>
        <taxon>Dikarya</taxon>
        <taxon>Ascomycota</taxon>
        <taxon>Saccharomycotina</taxon>
        <taxon>Pichiomycetes</taxon>
        <taxon>Pichiales</taxon>
        <taxon>Pichiaceae</taxon>
        <taxon>Kuraishia</taxon>
    </lineage>
</organism>
<name>W6MSM9_9ASCO</name>
<reference evidence="1" key="1">
    <citation type="submission" date="2013-12" db="EMBL/GenBank/DDBJ databases">
        <authorList>
            <person name="Genoscope - CEA"/>
        </authorList>
    </citation>
    <scope>NUCLEOTIDE SEQUENCE</scope>
    <source>
        <strain evidence="1">CBS 1993</strain>
    </source>
</reference>
<evidence type="ECO:0000313" key="1">
    <source>
        <dbReference type="EMBL" id="CDK29816.1"/>
    </source>
</evidence>
<dbReference type="OrthoDB" id="3980818at2759"/>
<proteinExistence type="predicted"/>
<sequence>MLIKPWTEQPAPRHLLSELESGEEDPLTASPSLLPKVEYVHLHSARTEYLVVACSATRIITDALGQLPGVIESGRIVISPVKDDNDLEYIAEFDEDEQLYVNEEEFKDLKPVSVPVYTVTLETGVISFVSVPNLDNRVYHAIARVISAEIPFDTLLGIGTSELGRDTIEVLKEGSDDKQANSLIAQLQPLAPPHFITGPVASMAATVKALGKSVLVLVVNGEGAIHLNLEKCDLDLLVDCGLVVESYLHPGPEFMKSVKGSAIAKSSVSLGLYI</sequence>
<dbReference type="GeneID" id="34523187"/>
<dbReference type="EMBL" id="HG793131">
    <property type="protein sequence ID" value="CDK29816.1"/>
    <property type="molecule type" value="Genomic_DNA"/>
</dbReference>
<dbReference type="InterPro" id="IPR038605">
    <property type="entry name" value="Pba1_sf"/>
</dbReference>
<reference evidence="1" key="2">
    <citation type="submission" date="2014-02" db="EMBL/GenBank/DDBJ databases">
        <title>Complete DNA sequence of /Kuraishia capsulata/ illustrates novel genomic features among budding yeasts (/Saccharomycotina/).</title>
        <authorList>
            <person name="Morales L."/>
            <person name="Noel B."/>
            <person name="Porcel B."/>
            <person name="Marcet-Houben M."/>
            <person name="Hullo M-F."/>
            <person name="Sacerdot C."/>
            <person name="Tekaia F."/>
            <person name="Leh-Louis V."/>
            <person name="Despons L."/>
            <person name="Khanna V."/>
            <person name="Aury J-M."/>
            <person name="Barbe V."/>
            <person name="Couloux A."/>
            <person name="Labadie K."/>
            <person name="Pelletier E."/>
            <person name="Souciet J-L."/>
            <person name="Boekhout T."/>
            <person name="Gabaldon T."/>
            <person name="Wincker P."/>
            <person name="Dujon B."/>
        </authorList>
    </citation>
    <scope>NUCLEOTIDE SEQUENCE</scope>
    <source>
        <strain evidence="1">CBS 1993</strain>
    </source>
</reference>
<accession>W6MSM9</accession>
<evidence type="ECO:0008006" key="3">
    <source>
        <dbReference type="Google" id="ProtNLM"/>
    </source>
</evidence>
<dbReference type="Proteomes" id="UP000019384">
    <property type="component" value="Unassembled WGS sequence"/>
</dbReference>
<protein>
    <recommendedName>
        <fullName evidence="3">Proteasome assembly chaperone 1</fullName>
    </recommendedName>
</protein>
<dbReference type="AlphaFoldDB" id="W6MSM9"/>
<dbReference type="RefSeq" id="XP_022461799.1">
    <property type="nucleotide sequence ID" value="XM_022602730.1"/>
</dbReference>